<dbReference type="InterPro" id="IPR027417">
    <property type="entry name" value="P-loop_NTPase"/>
</dbReference>
<keyword evidence="6" id="KW-0378">Hydrolase</keyword>
<feature type="region of interest" description="Disordered" evidence="14">
    <location>
        <begin position="1191"/>
        <end position="1244"/>
    </location>
</feature>
<dbReference type="SUPFAM" id="SSF52540">
    <property type="entry name" value="P-loop containing nucleoside triphosphate hydrolases"/>
    <property type="match status" value="1"/>
</dbReference>
<feature type="region of interest" description="Disordered" evidence="14">
    <location>
        <begin position="1444"/>
        <end position="1481"/>
    </location>
</feature>
<evidence type="ECO:0000256" key="9">
    <source>
        <dbReference type="ARBA" id="ARBA00023125"/>
    </source>
</evidence>
<dbReference type="GO" id="GO:0006279">
    <property type="term" value="P:premeiotic DNA replication"/>
    <property type="evidence" value="ECO:0007669"/>
    <property type="project" value="UniProtKB-ARBA"/>
</dbReference>
<dbReference type="Gene3D" id="2.20.28.10">
    <property type="match status" value="1"/>
</dbReference>
<dbReference type="STRING" id="205917.A0A4Y9YW41"/>
<dbReference type="Pfam" id="PF00493">
    <property type="entry name" value="MCM"/>
    <property type="match status" value="1"/>
</dbReference>
<keyword evidence="8 12" id="KW-0067">ATP-binding</keyword>
<dbReference type="Pfam" id="PF17855">
    <property type="entry name" value="MCM_lid"/>
    <property type="match status" value="1"/>
</dbReference>
<dbReference type="InterPro" id="IPR031327">
    <property type="entry name" value="MCM"/>
</dbReference>
<evidence type="ECO:0000256" key="11">
    <source>
        <dbReference type="ARBA" id="ARBA00023306"/>
    </source>
</evidence>
<keyword evidence="13" id="KW-0175">Coiled coil</keyword>
<comment type="similarity">
    <text evidence="2 12">Belongs to the MCM family.</text>
</comment>
<dbReference type="GO" id="GO:0005524">
    <property type="term" value="F:ATP binding"/>
    <property type="evidence" value="ECO:0007669"/>
    <property type="project" value="UniProtKB-KW"/>
</dbReference>
<dbReference type="GO" id="GO:0097373">
    <property type="term" value="C:MCM core complex"/>
    <property type="evidence" value="ECO:0007669"/>
    <property type="project" value="UniProtKB-ARBA"/>
</dbReference>
<dbReference type="SMART" id="SM01139">
    <property type="entry name" value="Drf_FH3"/>
    <property type="match status" value="1"/>
</dbReference>
<accession>A0A4Y9YW41</accession>
<dbReference type="PRINTS" id="PR01657">
    <property type="entry name" value="MCMFAMILY"/>
</dbReference>
<dbReference type="GO" id="GO:0006270">
    <property type="term" value="P:DNA replication initiation"/>
    <property type="evidence" value="ECO:0007669"/>
    <property type="project" value="InterPro"/>
</dbReference>
<dbReference type="GO" id="GO:0031267">
    <property type="term" value="F:small GTPase binding"/>
    <property type="evidence" value="ECO:0007669"/>
    <property type="project" value="InterPro"/>
</dbReference>
<dbReference type="PROSITE" id="PS00847">
    <property type="entry name" value="MCM_1"/>
    <property type="match status" value="1"/>
</dbReference>
<evidence type="ECO:0000256" key="10">
    <source>
        <dbReference type="ARBA" id="ARBA00023242"/>
    </source>
</evidence>
<keyword evidence="10" id="KW-0539">Nucleus</keyword>
<organism evidence="17 18">
    <name type="scientific">Dentipellis fragilis</name>
    <dbReference type="NCBI Taxonomy" id="205917"/>
    <lineage>
        <taxon>Eukaryota</taxon>
        <taxon>Fungi</taxon>
        <taxon>Dikarya</taxon>
        <taxon>Basidiomycota</taxon>
        <taxon>Agaricomycotina</taxon>
        <taxon>Agaricomycetes</taxon>
        <taxon>Russulales</taxon>
        <taxon>Hericiaceae</taxon>
        <taxon>Dentipellis</taxon>
    </lineage>
</organism>
<dbReference type="Pfam" id="PF18263">
    <property type="entry name" value="WHD_MCM6"/>
    <property type="match status" value="1"/>
</dbReference>
<feature type="region of interest" description="Disordered" evidence="14">
    <location>
        <begin position="2051"/>
        <end position="2086"/>
    </location>
</feature>
<dbReference type="SUPFAM" id="SSF48371">
    <property type="entry name" value="ARM repeat"/>
    <property type="match status" value="1"/>
</dbReference>
<dbReference type="GO" id="GO:0042555">
    <property type="term" value="C:MCM complex"/>
    <property type="evidence" value="ECO:0007669"/>
    <property type="project" value="InterPro"/>
</dbReference>
<feature type="region of interest" description="Disordered" evidence="14">
    <location>
        <begin position="1256"/>
        <end position="1300"/>
    </location>
</feature>
<evidence type="ECO:0000256" key="7">
    <source>
        <dbReference type="ARBA" id="ARBA00022806"/>
    </source>
</evidence>
<feature type="coiled-coil region" evidence="13">
    <location>
        <begin position="1870"/>
        <end position="1904"/>
    </location>
</feature>
<dbReference type="InterPro" id="IPR041562">
    <property type="entry name" value="MCM_lid"/>
</dbReference>
<dbReference type="InterPro" id="IPR027925">
    <property type="entry name" value="MCM_N"/>
</dbReference>
<protein>
    <recommendedName>
        <fullName evidence="3">DNA helicase</fullName>
        <ecNumber evidence="3">3.6.4.12</ecNumber>
    </recommendedName>
</protein>
<feature type="compositionally biased region" description="Low complexity" evidence="14">
    <location>
        <begin position="1454"/>
        <end position="1477"/>
    </location>
</feature>
<evidence type="ECO:0000313" key="18">
    <source>
        <dbReference type="Proteomes" id="UP000298327"/>
    </source>
</evidence>
<feature type="compositionally biased region" description="Polar residues" evidence="14">
    <location>
        <begin position="802"/>
        <end position="813"/>
    </location>
</feature>
<dbReference type="SMART" id="SM00350">
    <property type="entry name" value="MCM"/>
    <property type="match status" value="1"/>
</dbReference>
<dbReference type="SMART" id="SM01140">
    <property type="entry name" value="Drf_GBD"/>
    <property type="match status" value="1"/>
</dbReference>
<proteinExistence type="inferred from homology"/>
<feature type="region of interest" description="Disordered" evidence="14">
    <location>
        <begin position="1356"/>
        <end position="1379"/>
    </location>
</feature>
<keyword evidence="7" id="KW-0347">Helicase</keyword>
<evidence type="ECO:0000256" key="6">
    <source>
        <dbReference type="ARBA" id="ARBA00022801"/>
    </source>
</evidence>
<evidence type="ECO:0000313" key="17">
    <source>
        <dbReference type="EMBL" id="TFY65883.1"/>
    </source>
</evidence>
<keyword evidence="5 12" id="KW-0547">Nucleotide-binding</keyword>
<dbReference type="Gene3D" id="1.25.10.10">
    <property type="entry name" value="Leucine-rich Repeat Variant"/>
    <property type="match status" value="1"/>
</dbReference>
<dbReference type="GO" id="GO:1990518">
    <property type="term" value="F:single-stranded 3'-5' DNA helicase activity"/>
    <property type="evidence" value="ECO:0007669"/>
    <property type="project" value="TreeGrafter"/>
</dbReference>
<dbReference type="InterPro" id="IPR010473">
    <property type="entry name" value="GTPase-bd"/>
</dbReference>
<dbReference type="InterPro" id="IPR018525">
    <property type="entry name" value="MCM_CS"/>
</dbReference>
<feature type="compositionally biased region" description="Polar residues" evidence="14">
    <location>
        <begin position="1365"/>
        <end position="1379"/>
    </location>
</feature>
<keyword evidence="9 12" id="KW-0238">DNA-binding</keyword>
<evidence type="ECO:0000256" key="8">
    <source>
        <dbReference type="ARBA" id="ARBA00022840"/>
    </source>
</evidence>
<evidence type="ECO:0000259" key="15">
    <source>
        <dbReference type="PROSITE" id="PS50051"/>
    </source>
</evidence>
<dbReference type="Gene3D" id="2.40.50.140">
    <property type="entry name" value="Nucleic acid-binding proteins"/>
    <property type="match status" value="1"/>
</dbReference>
<dbReference type="InterPro" id="IPR014768">
    <property type="entry name" value="GBD/FH3_dom"/>
</dbReference>
<evidence type="ECO:0000256" key="12">
    <source>
        <dbReference type="RuleBase" id="RU004070"/>
    </source>
</evidence>
<dbReference type="OrthoDB" id="1744952at2759"/>
<dbReference type="GO" id="GO:1902969">
    <property type="term" value="P:mitotic DNA replication"/>
    <property type="evidence" value="ECO:0007669"/>
    <property type="project" value="TreeGrafter"/>
</dbReference>
<dbReference type="PANTHER" id="PTHR11630:SF43">
    <property type="entry name" value="DNA REPLICATION LICENSING FACTOR MCM6"/>
    <property type="match status" value="1"/>
</dbReference>
<feature type="compositionally biased region" description="Polar residues" evidence="14">
    <location>
        <begin position="1283"/>
        <end position="1300"/>
    </location>
</feature>
<evidence type="ECO:0000256" key="1">
    <source>
        <dbReference type="ARBA" id="ARBA00004123"/>
    </source>
</evidence>
<comment type="subcellular location">
    <subcellularLocation>
        <location evidence="1">Nucleus</location>
    </subcellularLocation>
</comment>
<evidence type="ECO:0000256" key="13">
    <source>
        <dbReference type="SAM" id="Coils"/>
    </source>
</evidence>
<feature type="compositionally biased region" description="Polar residues" evidence="14">
    <location>
        <begin position="822"/>
        <end position="843"/>
    </location>
</feature>
<name>A0A4Y9YW41_9AGAM</name>
<dbReference type="InterPro" id="IPR008049">
    <property type="entry name" value="MCM6"/>
</dbReference>
<dbReference type="Pfam" id="PF06371">
    <property type="entry name" value="Drf_GBD"/>
    <property type="match status" value="1"/>
</dbReference>
<dbReference type="InterPro" id="IPR012340">
    <property type="entry name" value="NA-bd_OB-fold"/>
</dbReference>
<dbReference type="Pfam" id="PF06367">
    <property type="entry name" value="Drf_FH3"/>
    <property type="match status" value="1"/>
</dbReference>
<dbReference type="InterPro" id="IPR041024">
    <property type="entry name" value="Mcm6_C"/>
</dbReference>
<dbReference type="FunFam" id="2.20.28.10:FF:000003">
    <property type="entry name" value="DNA helicase"/>
    <property type="match status" value="1"/>
</dbReference>
<feature type="compositionally biased region" description="Low complexity" evidence="14">
    <location>
        <begin position="1192"/>
        <end position="1206"/>
    </location>
</feature>
<dbReference type="PROSITE" id="PS51232">
    <property type="entry name" value="GBD_FH3"/>
    <property type="match status" value="1"/>
</dbReference>
<feature type="region of interest" description="Disordered" evidence="14">
    <location>
        <begin position="772"/>
        <end position="843"/>
    </location>
</feature>
<evidence type="ECO:0000256" key="14">
    <source>
        <dbReference type="SAM" id="MobiDB-lite"/>
    </source>
</evidence>
<feature type="compositionally biased region" description="Pro residues" evidence="14">
    <location>
        <begin position="2063"/>
        <end position="2072"/>
    </location>
</feature>
<dbReference type="GO" id="GO:0003779">
    <property type="term" value="F:actin binding"/>
    <property type="evidence" value="ECO:0007669"/>
    <property type="project" value="InterPro"/>
</dbReference>
<dbReference type="GO" id="GO:0030036">
    <property type="term" value="P:actin cytoskeleton organization"/>
    <property type="evidence" value="ECO:0007669"/>
    <property type="project" value="InterPro"/>
</dbReference>
<feature type="non-terminal residue" evidence="17">
    <location>
        <position position="2086"/>
    </location>
</feature>
<dbReference type="EMBL" id="SEOQ01000299">
    <property type="protein sequence ID" value="TFY65883.1"/>
    <property type="molecule type" value="Genomic_DNA"/>
</dbReference>
<dbReference type="GO" id="GO:0016787">
    <property type="term" value="F:hydrolase activity"/>
    <property type="evidence" value="ECO:0007669"/>
    <property type="project" value="UniProtKB-KW"/>
</dbReference>
<feature type="domain" description="MCM C-terminal AAA(+) ATPase" evidence="15">
    <location>
        <begin position="450"/>
        <end position="656"/>
    </location>
</feature>
<evidence type="ECO:0000256" key="5">
    <source>
        <dbReference type="ARBA" id="ARBA00022741"/>
    </source>
</evidence>
<dbReference type="GO" id="GO:0043596">
    <property type="term" value="C:nuclear replication fork"/>
    <property type="evidence" value="ECO:0007669"/>
    <property type="project" value="UniProtKB-ARBA"/>
</dbReference>
<keyword evidence="11" id="KW-0131">Cell cycle</keyword>
<evidence type="ECO:0000256" key="4">
    <source>
        <dbReference type="ARBA" id="ARBA00022705"/>
    </source>
</evidence>
<dbReference type="Pfam" id="PF14551">
    <property type="entry name" value="MCM_N"/>
    <property type="match status" value="1"/>
</dbReference>
<dbReference type="GO" id="GO:0031261">
    <property type="term" value="C:DNA replication preinitiation complex"/>
    <property type="evidence" value="ECO:0007669"/>
    <property type="project" value="UniProtKB-ARBA"/>
</dbReference>
<keyword evidence="18" id="KW-1185">Reference proteome</keyword>
<dbReference type="PROSITE" id="PS50051">
    <property type="entry name" value="MCM_2"/>
    <property type="match status" value="1"/>
</dbReference>
<dbReference type="PANTHER" id="PTHR11630">
    <property type="entry name" value="DNA REPLICATION LICENSING FACTOR MCM FAMILY MEMBER"/>
    <property type="match status" value="1"/>
</dbReference>
<feature type="compositionally biased region" description="Low complexity" evidence="14">
    <location>
        <begin position="22"/>
        <end position="33"/>
    </location>
</feature>
<dbReference type="InterPro" id="IPR011989">
    <property type="entry name" value="ARM-like"/>
</dbReference>
<evidence type="ECO:0000259" key="16">
    <source>
        <dbReference type="PROSITE" id="PS51232"/>
    </source>
</evidence>
<dbReference type="InterPro" id="IPR033762">
    <property type="entry name" value="MCM_OB"/>
</dbReference>
<dbReference type="Gene3D" id="3.40.50.300">
    <property type="entry name" value="P-loop containing nucleotide triphosphate hydrolases"/>
    <property type="match status" value="1"/>
</dbReference>
<dbReference type="CDD" id="cd17757">
    <property type="entry name" value="MCM6"/>
    <property type="match status" value="1"/>
</dbReference>
<sequence length="2086" mass="230288">MNSDRLSSPAPPRSSLPPSTAPLPSQSSNGRPTPRQRRQGGDALTFGDDEAEEAVEGNGAGAARRRRPRTQQLNGDVPVVRDAVGESVAEAFETFLKTFTEEVLLAGTPGSDGDVPAAPEGEIIYIEQIHTMREYELTTLYVDYGHLLQKDDVLADAIQKQYYRFLPYLRRALQNLVAQFEPEYLKINPTAAATDSANLQSREFNVAFYHLPLVSAIRDLRTDKIGTLMSISGTVTRTSEVRPELLFGSFVCEMCGGLVNEIEQQFKYTEPSLCPNPTCGNRHAWQLQIDTSKFTDWQKVRIQENPSEIPTGSMPRSLDVILRSELVERAKAGDKCVFTGTFIVVPDVSQLGLPGGNKAELQREASRSGANGAASSVGGNGVTGLKTLGVRDLQYKTAFLACMVHDADGRGAMNIRGEGDEGDDDGQAFARSLTEPEFEELKAMIESDHIYSRLVESIAPTVYGHDIVKKGLLLQLMGGVHKQTPEGMHLRGDINICIVGDPSTSKSQFLKYICSFLPRAVYTSGKASSAAGLTAAVVRDEETGDFTIEAGALMLADNGICAIDEFDKMDISDQVAIHEAMEQQTISIAKAGIHATLNARTSILAAANPIGGRYDRKKTLRGNVAMTAPIMSRFDLFFVVLDECDEKTDLNIAKHIVNVHRFQDEAIHPEFSTEALQRYIRYARTFNPKLTPEAADVLVEKYRILRQDDASGAGRNSYRITVRQLESMIRLSEAIARANCTSEITPAFVREAYSLLRQSIIHVEQDDIDFDEEELEGEREAVQPQRSEQDSQDVEMAAADTTDPTDGSYNDQSGMDGPTSPHPGSTSRAQSMAASVAQPSSAPKQRMVITHDKYMALQSLIVHRLAESERTEGRGMDRDDIIDWYLEHIEEQIQDVEQMDYEKELLTKVLKKLVKDSYLIQMTGDVQNSLPTSMDESSGQDGNMRVFYMLRAMPDDILIVPVVLPGGSLHFASIPKDGIVQDAINSLTAIEEVCADVLGDLQPSGWCIQHIRQEQHGRQWEEEELEALGGDILDPSVEVAPVVNESSSRPSLDRHFSSFALTSHLHTPVLRLVSMHPSLSLTVSFIRVPEIHDGFKWTCFFARSSTVHDTIESIVQTLGLTKSLPVPGGGTLDYVLEEVWSEGDTEKASRLPASSVISTIVASTASPSSFSKRATRRFRFAVPDEWYRRSNSRSLSSASTEPSESTIKALRDMEDSEDNEEGTAKQKDKPPPSTPSKGDSADWRNSLSQNRISSIFEGWLRPSTPTSPSKLDTVDSPERPSVSEPTLVQHSTGNGNRSSVIFNDVAQPEEELDSAEFEEMLDELGLKESRRQAMYDLPLDRRRYLLEQHKQFRTAVSAKPRTHAHQPSYSATVGPSSGSSMLPRLVPQLTGDVMKRFSISGWGAGGAAPAVVSPDTSSNSGELHSGVVEGKGMARASIEKAVEESQLLQPQSTGGLWSSWWNSSGGEKRSSGSGKSTSIKDTKTPTWYAEGIRNARATDAKLVKHLISLRVHLSTANLAWIQEFIADEKGAEVLGSVLASLVGKGGKRKSLGDTESTVLFEIVKCFRVLLNTEIGFSEVLASPTIVTHIVYSLHASSTKLRSLVSDLLAALCILALPDGHRAVLAALSDYRVAFDEAFRFEELIASLRLPESDLDAPIAITTVDSESDGAWEARAASMVLVNALTNCPEALEDRVMLREEFGRRGLNEVIVVGLTCFFLQQRTHFQSQTLRYIKPPDSLVTQLDVYTEEKFEDEEDMRERALALMKSGYNRNTSDSEIALDELVRLARLHKSYQKIVDTLNGYVAILGSEHETEYVDQLVNIIATFIQNIAKVENLSDDWTSFMSIFSDAVQHITAQRLTIQATSGTDPLIAVEQELETLRNQIEELVNERSTLRDQVDQQAAEINTLRSLTNFTAPQGKAPGKSGQEASESMYKFKAQNPGELRDADERAKRERDKAKWNNLMDEIAKLKIKLNDTEQSFVLKDKEVIYLKRALESVYSRFRSREESREAETDAQLIAAKAIESWTRRDEEIAALRSEVADLKAALAAKPQFSNEKDFKSKVPPPPPPPPKPARKSTSRTEPTPS</sequence>
<dbReference type="Gene3D" id="3.30.1640.10">
    <property type="entry name" value="mini-chromosome maintenance (MCM) complex, chain A, domain 1"/>
    <property type="match status" value="1"/>
</dbReference>
<dbReference type="FunFam" id="3.40.50.300:FF:000115">
    <property type="entry name" value="DNA helicase"/>
    <property type="match status" value="1"/>
</dbReference>
<dbReference type="GO" id="GO:0005656">
    <property type="term" value="C:nuclear pre-replicative complex"/>
    <property type="evidence" value="ECO:0007669"/>
    <property type="project" value="UniProtKB-ARBA"/>
</dbReference>
<dbReference type="InterPro" id="IPR001208">
    <property type="entry name" value="MCM_dom"/>
</dbReference>
<dbReference type="InterPro" id="IPR016024">
    <property type="entry name" value="ARM-type_fold"/>
</dbReference>
<feature type="compositionally biased region" description="Pro residues" evidence="14">
    <location>
        <begin position="9"/>
        <end position="21"/>
    </location>
</feature>
<dbReference type="SUPFAM" id="SSF50249">
    <property type="entry name" value="Nucleic acid-binding proteins"/>
    <property type="match status" value="1"/>
</dbReference>
<keyword evidence="4" id="KW-0235">DNA replication</keyword>
<feature type="domain" description="GBD/FH3" evidence="16">
    <location>
        <begin position="1305"/>
        <end position="1838"/>
    </location>
</feature>
<dbReference type="InterPro" id="IPR010472">
    <property type="entry name" value="FH3_dom"/>
</dbReference>
<dbReference type="Pfam" id="PF17207">
    <property type="entry name" value="MCM_OB"/>
    <property type="match status" value="1"/>
</dbReference>
<dbReference type="EC" id="3.6.4.12" evidence="3"/>
<reference evidence="17 18" key="1">
    <citation type="submission" date="2019-02" db="EMBL/GenBank/DDBJ databases">
        <title>Genome sequencing of the rare red list fungi Dentipellis fragilis.</title>
        <authorList>
            <person name="Buettner E."/>
            <person name="Kellner H."/>
        </authorList>
    </citation>
    <scope>NUCLEOTIDE SEQUENCE [LARGE SCALE GENOMIC DNA]</scope>
    <source>
        <strain evidence="17 18">DSM 105465</strain>
    </source>
</reference>
<dbReference type="GO" id="GO:0003697">
    <property type="term" value="F:single-stranded DNA binding"/>
    <property type="evidence" value="ECO:0007669"/>
    <property type="project" value="TreeGrafter"/>
</dbReference>
<dbReference type="GO" id="GO:0000727">
    <property type="term" value="P:double-strand break repair via break-induced replication"/>
    <property type="evidence" value="ECO:0007669"/>
    <property type="project" value="TreeGrafter"/>
</dbReference>
<evidence type="ECO:0000256" key="2">
    <source>
        <dbReference type="ARBA" id="ARBA00008010"/>
    </source>
</evidence>
<comment type="caution">
    <text evidence="17">The sequence shown here is derived from an EMBL/GenBank/DDBJ whole genome shotgun (WGS) entry which is preliminary data.</text>
</comment>
<dbReference type="PRINTS" id="PR01662">
    <property type="entry name" value="MCMPROTEIN6"/>
</dbReference>
<dbReference type="Proteomes" id="UP000298327">
    <property type="component" value="Unassembled WGS sequence"/>
</dbReference>
<evidence type="ECO:0000256" key="3">
    <source>
        <dbReference type="ARBA" id="ARBA00012551"/>
    </source>
</evidence>
<dbReference type="Gene3D" id="1.20.58.870">
    <property type="match status" value="1"/>
</dbReference>
<gene>
    <name evidence="17" type="ORF">EVG20_g5217</name>
</gene>
<feature type="region of interest" description="Disordered" evidence="14">
    <location>
        <begin position="1"/>
        <end position="74"/>
    </location>
</feature>